<evidence type="ECO:0000256" key="1">
    <source>
        <dbReference type="SAM" id="Coils"/>
    </source>
</evidence>
<evidence type="ECO:0000259" key="2">
    <source>
        <dbReference type="Pfam" id="PF01434"/>
    </source>
</evidence>
<keyword evidence="1" id="KW-0175">Coiled coil</keyword>
<dbReference type="AlphaFoldDB" id="A0A517M5T9"/>
<keyword evidence="4" id="KW-1185">Reference proteome</keyword>
<dbReference type="GO" id="GO:0004176">
    <property type="term" value="F:ATP-dependent peptidase activity"/>
    <property type="evidence" value="ECO:0007669"/>
    <property type="project" value="InterPro"/>
</dbReference>
<dbReference type="InterPro" id="IPR000642">
    <property type="entry name" value="Peptidase_M41"/>
</dbReference>
<dbReference type="InterPro" id="IPR037219">
    <property type="entry name" value="Peptidase_M41-like"/>
</dbReference>
<dbReference type="GO" id="GO:0006508">
    <property type="term" value="P:proteolysis"/>
    <property type="evidence" value="ECO:0007669"/>
    <property type="project" value="UniProtKB-KW"/>
</dbReference>
<accession>A0A517M5T9</accession>
<dbReference type="Gene3D" id="1.20.58.760">
    <property type="entry name" value="Peptidase M41"/>
    <property type="match status" value="1"/>
</dbReference>
<dbReference type="SUPFAM" id="SSF140990">
    <property type="entry name" value="FtsH protease domain-like"/>
    <property type="match status" value="1"/>
</dbReference>
<protein>
    <submittedName>
        <fullName evidence="3">ATP-dependent zinc metalloprotease FtsH</fullName>
    </submittedName>
</protein>
<sequence>MNEPPADPAARQAAIELTATAYHEAGHAVMAISLGRPIQKVTIAPGPLQTGGYRLGVCELRKGRGRSSQDVVEDEALILLAGMVAEARFTGRYCPRGAAQDLRTVERVLEGRAKTQRQLERLQRRLLDKTEHLLSDEAHAVAIERIAKELIEKTTISGRAVRHLFEQAKQQFD</sequence>
<feature type="coiled-coil region" evidence="1">
    <location>
        <begin position="105"/>
        <end position="132"/>
    </location>
</feature>
<dbReference type="RefSeq" id="WP_246105810.1">
    <property type="nucleotide sequence ID" value="NZ_CP036261.1"/>
</dbReference>
<keyword evidence="3" id="KW-0482">Metalloprotease</keyword>
<keyword evidence="3" id="KW-0378">Hydrolase</keyword>
<proteinExistence type="predicted"/>
<evidence type="ECO:0000313" key="4">
    <source>
        <dbReference type="Proteomes" id="UP000319557"/>
    </source>
</evidence>
<dbReference type="Pfam" id="PF01434">
    <property type="entry name" value="Peptidase_M41"/>
    <property type="match status" value="1"/>
</dbReference>
<keyword evidence="3" id="KW-0645">Protease</keyword>
<dbReference type="GO" id="GO:0004222">
    <property type="term" value="F:metalloendopeptidase activity"/>
    <property type="evidence" value="ECO:0007669"/>
    <property type="project" value="InterPro"/>
</dbReference>
<organism evidence="3 4">
    <name type="scientific">Rosistilla ulvae</name>
    <dbReference type="NCBI Taxonomy" id="1930277"/>
    <lineage>
        <taxon>Bacteria</taxon>
        <taxon>Pseudomonadati</taxon>
        <taxon>Planctomycetota</taxon>
        <taxon>Planctomycetia</taxon>
        <taxon>Pirellulales</taxon>
        <taxon>Pirellulaceae</taxon>
        <taxon>Rosistilla</taxon>
    </lineage>
</organism>
<dbReference type="GO" id="GO:0005524">
    <property type="term" value="F:ATP binding"/>
    <property type="evidence" value="ECO:0007669"/>
    <property type="project" value="InterPro"/>
</dbReference>
<feature type="domain" description="Peptidase M41" evidence="2">
    <location>
        <begin position="18"/>
        <end position="109"/>
    </location>
</feature>
<dbReference type="Proteomes" id="UP000319557">
    <property type="component" value="Chromosome"/>
</dbReference>
<dbReference type="EMBL" id="CP036261">
    <property type="protein sequence ID" value="QDS90245.1"/>
    <property type="molecule type" value="Genomic_DNA"/>
</dbReference>
<reference evidence="3 4" key="1">
    <citation type="submission" date="2019-02" db="EMBL/GenBank/DDBJ databases">
        <title>Deep-cultivation of Planctomycetes and their phenomic and genomic characterization uncovers novel biology.</title>
        <authorList>
            <person name="Wiegand S."/>
            <person name="Jogler M."/>
            <person name="Boedeker C."/>
            <person name="Pinto D."/>
            <person name="Vollmers J."/>
            <person name="Rivas-Marin E."/>
            <person name="Kohn T."/>
            <person name="Peeters S.H."/>
            <person name="Heuer A."/>
            <person name="Rast P."/>
            <person name="Oberbeckmann S."/>
            <person name="Bunk B."/>
            <person name="Jeske O."/>
            <person name="Meyerdierks A."/>
            <person name="Storesund J.E."/>
            <person name="Kallscheuer N."/>
            <person name="Luecker S."/>
            <person name="Lage O.M."/>
            <person name="Pohl T."/>
            <person name="Merkel B.J."/>
            <person name="Hornburger P."/>
            <person name="Mueller R.-W."/>
            <person name="Bruemmer F."/>
            <person name="Labrenz M."/>
            <person name="Spormann A.M."/>
            <person name="Op den Camp H."/>
            <person name="Overmann J."/>
            <person name="Amann R."/>
            <person name="Jetten M.S.M."/>
            <person name="Mascher T."/>
            <person name="Medema M.H."/>
            <person name="Devos D.P."/>
            <person name="Kaster A.-K."/>
            <person name="Ovreas L."/>
            <person name="Rohde M."/>
            <person name="Galperin M.Y."/>
            <person name="Jogler C."/>
        </authorList>
    </citation>
    <scope>NUCLEOTIDE SEQUENCE [LARGE SCALE GENOMIC DNA]</scope>
    <source>
        <strain evidence="3 4">EC9</strain>
    </source>
</reference>
<evidence type="ECO:0000313" key="3">
    <source>
        <dbReference type="EMBL" id="QDS90245.1"/>
    </source>
</evidence>
<dbReference type="KEGG" id="ruv:EC9_44520"/>
<name>A0A517M5T9_9BACT</name>
<gene>
    <name evidence="3" type="primary">ftsH_3</name>
    <name evidence="3" type="ORF">EC9_44520</name>
</gene>